<comment type="caution">
    <text evidence="2">The sequence shown here is derived from an EMBL/GenBank/DDBJ whole genome shotgun (WGS) entry which is preliminary data.</text>
</comment>
<dbReference type="Pfam" id="PF02463">
    <property type="entry name" value="SMC_N"/>
    <property type="match status" value="1"/>
</dbReference>
<dbReference type="Gene3D" id="3.40.50.300">
    <property type="entry name" value="P-loop containing nucleotide triphosphate hydrolases"/>
    <property type="match status" value="1"/>
</dbReference>
<sequence length="165" mass="17823">MSVDVCILCVQAFARQRQLALAEVQERAALLLESVQALEGGMHESEQHVLHANQDTFARIQTEFKAITHGLLPGLELTLEQVGEAVHQGVVFSFSRNGQEWQQGLTQLSGGQRSIVSLALIISAASAGTGTRVLLLDEVDAALDETNQRLVAGLLQVMEMMGFGI</sequence>
<dbReference type="PANTHER" id="PTHR43977">
    <property type="entry name" value="STRUCTURAL MAINTENANCE OF CHROMOSOMES PROTEIN 3"/>
    <property type="match status" value="1"/>
</dbReference>
<feature type="domain" description="RecF/RecN/SMC N-terminal" evidence="1">
    <location>
        <begin position="80"/>
        <end position="156"/>
    </location>
</feature>
<dbReference type="EMBL" id="JALJOV010001233">
    <property type="protein sequence ID" value="KAK9851659.1"/>
    <property type="molecule type" value="Genomic_DNA"/>
</dbReference>
<organism evidence="2 3">
    <name type="scientific">Apatococcus fuscideae</name>
    <dbReference type="NCBI Taxonomy" id="2026836"/>
    <lineage>
        <taxon>Eukaryota</taxon>
        <taxon>Viridiplantae</taxon>
        <taxon>Chlorophyta</taxon>
        <taxon>core chlorophytes</taxon>
        <taxon>Trebouxiophyceae</taxon>
        <taxon>Chlorellales</taxon>
        <taxon>Chlorellaceae</taxon>
        <taxon>Apatococcus</taxon>
    </lineage>
</organism>
<gene>
    <name evidence="2" type="ORF">WJX84_005821</name>
</gene>
<dbReference type="Proteomes" id="UP001485043">
    <property type="component" value="Unassembled WGS sequence"/>
</dbReference>
<evidence type="ECO:0000259" key="1">
    <source>
        <dbReference type="Pfam" id="PF02463"/>
    </source>
</evidence>
<dbReference type="InterPro" id="IPR027417">
    <property type="entry name" value="P-loop_NTPase"/>
</dbReference>
<proteinExistence type="predicted"/>
<evidence type="ECO:0000313" key="3">
    <source>
        <dbReference type="Proteomes" id="UP001485043"/>
    </source>
</evidence>
<dbReference type="AlphaFoldDB" id="A0AAW1SPD6"/>
<dbReference type="GO" id="GO:0051276">
    <property type="term" value="P:chromosome organization"/>
    <property type="evidence" value="ECO:0007669"/>
    <property type="project" value="UniProtKB-ARBA"/>
</dbReference>
<name>A0AAW1SPD6_9CHLO</name>
<dbReference type="InterPro" id="IPR003395">
    <property type="entry name" value="RecF/RecN/SMC_N"/>
</dbReference>
<reference evidence="2 3" key="1">
    <citation type="journal article" date="2024" name="Nat. Commun.">
        <title>Phylogenomics reveals the evolutionary origins of lichenization in chlorophyte algae.</title>
        <authorList>
            <person name="Puginier C."/>
            <person name="Libourel C."/>
            <person name="Otte J."/>
            <person name="Skaloud P."/>
            <person name="Haon M."/>
            <person name="Grisel S."/>
            <person name="Petersen M."/>
            <person name="Berrin J.G."/>
            <person name="Delaux P.M."/>
            <person name="Dal Grande F."/>
            <person name="Keller J."/>
        </authorList>
    </citation>
    <scope>NUCLEOTIDE SEQUENCE [LARGE SCALE GENOMIC DNA]</scope>
    <source>
        <strain evidence="2 3">SAG 2523</strain>
    </source>
</reference>
<dbReference type="SUPFAM" id="SSF52540">
    <property type="entry name" value="P-loop containing nucleoside triphosphate hydrolases"/>
    <property type="match status" value="1"/>
</dbReference>
<keyword evidence="3" id="KW-1185">Reference proteome</keyword>
<protein>
    <recommendedName>
        <fullName evidence="1">RecF/RecN/SMC N-terminal domain-containing protein</fullName>
    </recommendedName>
</protein>
<evidence type="ECO:0000313" key="2">
    <source>
        <dbReference type="EMBL" id="KAK9851659.1"/>
    </source>
</evidence>
<accession>A0AAW1SPD6</accession>